<keyword evidence="4 9" id="KW-0436">Ligase</keyword>
<feature type="domain" description="ATP-dependent DNA ligase family profile" evidence="8">
    <location>
        <begin position="41"/>
        <end position="220"/>
    </location>
</feature>
<keyword evidence="10" id="KW-1185">Reference proteome</keyword>
<keyword evidence="5" id="KW-0235">DNA replication</keyword>
<dbReference type="EMBL" id="MH113814">
    <property type="protein sequence ID" value="AWD90703.1"/>
    <property type="molecule type" value="Genomic_DNA"/>
</dbReference>
<dbReference type="SUPFAM" id="SSF50249">
    <property type="entry name" value="Nucleic acid-binding proteins"/>
    <property type="match status" value="1"/>
</dbReference>
<evidence type="ECO:0000313" key="10">
    <source>
        <dbReference type="Proteomes" id="UP000247252"/>
    </source>
</evidence>
<evidence type="ECO:0000256" key="3">
    <source>
        <dbReference type="ARBA" id="ARBA00013308"/>
    </source>
</evidence>
<evidence type="ECO:0000259" key="8">
    <source>
        <dbReference type="Pfam" id="PF01068"/>
    </source>
</evidence>
<evidence type="ECO:0000256" key="4">
    <source>
        <dbReference type="ARBA" id="ARBA00022598"/>
    </source>
</evidence>
<keyword evidence="6" id="KW-0227">DNA damage</keyword>
<evidence type="ECO:0000256" key="7">
    <source>
        <dbReference type="ARBA" id="ARBA00023204"/>
    </source>
</evidence>
<dbReference type="RefSeq" id="YP_009800621.1">
    <property type="nucleotide sequence ID" value="NC_047956.1"/>
</dbReference>
<dbReference type="GO" id="GO:0006260">
    <property type="term" value="P:DNA replication"/>
    <property type="evidence" value="ECO:0007669"/>
    <property type="project" value="UniProtKB-KW"/>
</dbReference>
<dbReference type="GO" id="GO:0006281">
    <property type="term" value="P:DNA repair"/>
    <property type="evidence" value="ECO:0007669"/>
    <property type="project" value="UniProtKB-KW"/>
</dbReference>
<evidence type="ECO:0000256" key="6">
    <source>
        <dbReference type="ARBA" id="ARBA00022763"/>
    </source>
</evidence>
<keyword evidence="7" id="KW-0234">DNA repair</keyword>
<dbReference type="InterPro" id="IPR050326">
    <property type="entry name" value="NAD_dep_DNA_ligaseB"/>
</dbReference>
<dbReference type="GO" id="GO:0003910">
    <property type="term" value="F:DNA ligase (ATP) activity"/>
    <property type="evidence" value="ECO:0007669"/>
    <property type="project" value="InterPro"/>
</dbReference>
<dbReference type="Proteomes" id="UP000247252">
    <property type="component" value="Segment"/>
</dbReference>
<evidence type="ECO:0000256" key="2">
    <source>
        <dbReference type="ARBA" id="ARBA00007572"/>
    </source>
</evidence>
<reference evidence="9 10" key="1">
    <citation type="submission" date="2018-03" db="EMBL/GenBank/DDBJ databases">
        <title>Phage therapy in agriculture - a green tech approach to combat plant pathogenic bacteria.</title>
        <authorList>
            <person name="Carstens A.B."/>
            <person name="Djurhuus A.M."/>
            <person name="Hansen L.H."/>
        </authorList>
    </citation>
    <scope>NUCLEOTIDE SEQUENCE [LARGE SCALE GENOMIC DNA]</scope>
</reference>
<dbReference type="PANTHER" id="PTHR47810:SF1">
    <property type="entry name" value="DNA LIGASE B"/>
    <property type="match status" value="1"/>
</dbReference>
<evidence type="ECO:0000313" key="9">
    <source>
        <dbReference type="EMBL" id="AWD90703.1"/>
    </source>
</evidence>
<dbReference type="Pfam" id="PF01068">
    <property type="entry name" value="DNA_ligase_A_M"/>
    <property type="match status" value="1"/>
</dbReference>
<evidence type="ECO:0000256" key="1">
    <source>
        <dbReference type="ARBA" id="ARBA00001968"/>
    </source>
</evidence>
<dbReference type="Gene3D" id="3.30.470.30">
    <property type="entry name" value="DNA ligase/mRNA capping enzyme"/>
    <property type="match status" value="1"/>
</dbReference>
<dbReference type="InterPro" id="IPR012340">
    <property type="entry name" value="NA-bd_OB-fold"/>
</dbReference>
<organism evidence="9 10">
    <name type="scientific">Pseudomonas phage Achelous</name>
    <dbReference type="NCBI Taxonomy" id="2163982"/>
    <lineage>
        <taxon>Viruses</taxon>
        <taxon>Duplodnaviria</taxon>
        <taxon>Heunggongvirae</taxon>
        <taxon>Uroviricota</taxon>
        <taxon>Caudoviricetes</taxon>
        <taxon>Autographivirales</taxon>
        <taxon>Autosignataviridae</taxon>
        <taxon>Colwellvirinae</taxon>
        <taxon>Nerthusvirus</taxon>
        <taxon>Nerthusvirus achelous</taxon>
        <taxon>Uliginvirus achelous</taxon>
    </lineage>
</organism>
<evidence type="ECO:0000256" key="5">
    <source>
        <dbReference type="ARBA" id="ARBA00022705"/>
    </source>
</evidence>
<comment type="cofactor">
    <cofactor evidence="1">
        <name>a divalent metal cation</name>
        <dbReference type="ChEBI" id="CHEBI:60240"/>
    </cofactor>
</comment>
<comment type="similarity">
    <text evidence="2">Belongs to the ATP-dependent DNA ligase family.</text>
</comment>
<name>A0A2S1GMX7_9CAUD</name>
<dbReference type="InterPro" id="IPR012310">
    <property type="entry name" value="DNA_ligase_ATP-dep_cent"/>
</dbReference>
<accession>A0A2S1GMX7</accession>
<dbReference type="GO" id="GO:0005524">
    <property type="term" value="F:ATP binding"/>
    <property type="evidence" value="ECO:0007669"/>
    <property type="project" value="InterPro"/>
</dbReference>
<dbReference type="GeneID" id="54991122"/>
<protein>
    <recommendedName>
        <fullName evidence="3">DNA ligase</fullName>
    </recommendedName>
</protein>
<dbReference type="PANTHER" id="PTHR47810">
    <property type="entry name" value="DNA LIGASE"/>
    <property type="match status" value="1"/>
</dbReference>
<sequence>MVERIWNFLGAAVSRAEEKTVMKLKHWQEVNKDGKLHKSVKFPVVGQVKKDGVYALILVLQTRTLIFNRTGRLMTNVQHLERELHSALFPNGVYIAELCNDFCSLEVLSGIVNPNRTKDLDDEQAELAQNLHLYLHDNLTIDEFVQGKSDRTYKDRVARMRTNLTMCPPGHYTILDYVSCNTLEQVEAYAKHCIDMGEEGAVFKPETGWEAGHKGWRMMKWVREVNYDLLCVGIEEGKGKYTGKVANLLLRWQGGEVIKAMLGKGWTHDDATKMFDGYTSMLMDGPPHPNNPYMRVYRVRGLSDSSKGKIRLPKVMEERHDKTVGDF</sequence>
<dbReference type="SUPFAM" id="SSF56091">
    <property type="entry name" value="DNA ligase/mRNA capping enzyme, catalytic domain"/>
    <property type="match status" value="1"/>
</dbReference>
<dbReference type="GO" id="GO:0006310">
    <property type="term" value="P:DNA recombination"/>
    <property type="evidence" value="ECO:0007669"/>
    <property type="project" value="InterPro"/>
</dbReference>
<proteinExistence type="inferred from homology"/>
<dbReference type="KEGG" id="vg:54991122"/>